<dbReference type="AlphaFoldDB" id="A0A7C9F1L1"/>
<evidence type="ECO:0000313" key="1">
    <source>
        <dbReference type="EMBL" id="MBA4677445.1"/>
    </source>
</evidence>
<proteinExistence type="predicted"/>
<accession>A0A7C9F1L1</accession>
<sequence>MTSITGVELRISLTLAERILSRRLLSSAVQPSTALAVMIITSAPSATASDLSTPILSTTSSVSRIPAVSSRVTGIPLTVILASTTSRVVPAMSVTIALSLLLQAFRRLDLPTLGRPTIATCKPDCRSLS</sequence>
<dbReference type="EMBL" id="GISG01275248">
    <property type="protein sequence ID" value="MBA4677445.1"/>
    <property type="molecule type" value="Transcribed_RNA"/>
</dbReference>
<reference evidence="1" key="2">
    <citation type="submission" date="2020-07" db="EMBL/GenBank/DDBJ databases">
        <authorList>
            <person name="Vera ALvarez R."/>
            <person name="Arias-Moreno D.M."/>
            <person name="Jimenez-Jacinto V."/>
            <person name="Jimenez-Bremont J.F."/>
            <person name="Swaminathan K."/>
            <person name="Moose S.P."/>
            <person name="Guerrero-Gonzalez M.L."/>
            <person name="Marino-Ramirez L."/>
            <person name="Landsman D."/>
            <person name="Rodriguez-Kessler M."/>
            <person name="Delgado-Sanchez P."/>
        </authorList>
    </citation>
    <scope>NUCLEOTIDE SEQUENCE</scope>
    <source>
        <tissue evidence="1">Cladode</tissue>
    </source>
</reference>
<organism evidence="1">
    <name type="scientific">Opuntia streptacantha</name>
    <name type="common">Prickly pear cactus</name>
    <name type="synonym">Opuntia cardona</name>
    <dbReference type="NCBI Taxonomy" id="393608"/>
    <lineage>
        <taxon>Eukaryota</taxon>
        <taxon>Viridiplantae</taxon>
        <taxon>Streptophyta</taxon>
        <taxon>Embryophyta</taxon>
        <taxon>Tracheophyta</taxon>
        <taxon>Spermatophyta</taxon>
        <taxon>Magnoliopsida</taxon>
        <taxon>eudicotyledons</taxon>
        <taxon>Gunneridae</taxon>
        <taxon>Pentapetalae</taxon>
        <taxon>Caryophyllales</taxon>
        <taxon>Cactineae</taxon>
        <taxon>Cactaceae</taxon>
        <taxon>Opuntioideae</taxon>
        <taxon>Opuntia</taxon>
    </lineage>
</organism>
<protein>
    <submittedName>
        <fullName evidence="1">Uncharacterized protein</fullName>
    </submittedName>
</protein>
<reference evidence="1" key="1">
    <citation type="journal article" date="2013" name="J. Plant Res.">
        <title>Effect of fungi and light on seed germination of three Opuntia species from semiarid lands of central Mexico.</title>
        <authorList>
            <person name="Delgado-Sanchez P."/>
            <person name="Jimenez-Bremont J.F."/>
            <person name="Guerrero-Gonzalez Mde L."/>
            <person name="Flores J."/>
        </authorList>
    </citation>
    <scope>NUCLEOTIDE SEQUENCE</scope>
    <source>
        <tissue evidence="1">Cladode</tissue>
    </source>
</reference>
<name>A0A7C9F1L1_OPUST</name>